<comment type="caution">
    <text evidence="1">The sequence shown here is derived from an EMBL/GenBank/DDBJ whole genome shotgun (WGS) entry which is preliminary data.</text>
</comment>
<dbReference type="Proteomes" id="UP000266258">
    <property type="component" value="Unassembled WGS sequence"/>
</dbReference>
<accession>A0A3A1Y7R8</accession>
<dbReference type="AlphaFoldDB" id="A0A3A1Y7R8"/>
<evidence type="ECO:0008006" key="3">
    <source>
        <dbReference type="Google" id="ProtNLM"/>
    </source>
</evidence>
<evidence type="ECO:0000313" key="1">
    <source>
        <dbReference type="EMBL" id="RIY32177.1"/>
    </source>
</evidence>
<dbReference type="EMBL" id="NRJH01000045">
    <property type="protein sequence ID" value="RIY32177.1"/>
    <property type="molecule type" value="Genomic_DNA"/>
</dbReference>
<proteinExistence type="predicted"/>
<dbReference type="RefSeq" id="WP_119497235.1">
    <property type="nucleotide sequence ID" value="NZ_NRJH01000045.1"/>
</dbReference>
<name>A0A3A1Y7R8_9GAMM</name>
<keyword evidence="2" id="KW-1185">Reference proteome</keyword>
<dbReference type="OrthoDB" id="5678735at2"/>
<organism evidence="1 2">
    <name type="scientific">Psittacicella melopsittaci</name>
    <dbReference type="NCBI Taxonomy" id="2028576"/>
    <lineage>
        <taxon>Bacteria</taxon>
        <taxon>Pseudomonadati</taxon>
        <taxon>Pseudomonadota</taxon>
        <taxon>Gammaproteobacteria</taxon>
        <taxon>Pasteurellales</taxon>
        <taxon>Psittacicellaceae</taxon>
        <taxon>Psittacicella</taxon>
    </lineage>
</organism>
<sequence length="130" mass="14907">MSIAYFLLSPRQKAILLALVKEVTIADGHVSSYEGKYLLFLNELLSNDITLNEDPYNLVTSEFTSAEHKFALITTLFIVPFLDNQVHPQEVKFIKDLVAQLNLPEEKIKQMLLWAQRQALQITEALDFKL</sequence>
<protein>
    <recommendedName>
        <fullName evidence="3">Tellurite resistance protein TerB</fullName>
    </recommendedName>
</protein>
<dbReference type="SUPFAM" id="SSF158682">
    <property type="entry name" value="TerB-like"/>
    <property type="match status" value="1"/>
</dbReference>
<gene>
    <name evidence="1" type="ORF">CJP74_05270</name>
</gene>
<evidence type="ECO:0000313" key="2">
    <source>
        <dbReference type="Proteomes" id="UP000266258"/>
    </source>
</evidence>
<reference evidence="1 2" key="1">
    <citation type="submission" date="2017-08" db="EMBL/GenBank/DDBJ databases">
        <title>Reclassification of Bisgaard taxon 37 and 44.</title>
        <authorList>
            <person name="Christensen H."/>
        </authorList>
    </citation>
    <scope>NUCLEOTIDE SEQUENCE [LARGE SCALE GENOMIC DNA]</scope>
    <source>
        <strain evidence="1 2">B96_4</strain>
    </source>
</reference>
<dbReference type="Gene3D" id="1.10.3680.10">
    <property type="entry name" value="TerB-like"/>
    <property type="match status" value="1"/>
</dbReference>
<dbReference type="InterPro" id="IPR029024">
    <property type="entry name" value="TerB-like"/>
</dbReference>